<organism evidence="1 2">
    <name type="scientific">Gemmata palustris</name>
    <dbReference type="NCBI Taxonomy" id="2822762"/>
    <lineage>
        <taxon>Bacteria</taxon>
        <taxon>Pseudomonadati</taxon>
        <taxon>Planctomycetota</taxon>
        <taxon>Planctomycetia</taxon>
        <taxon>Gemmatales</taxon>
        <taxon>Gemmataceae</taxon>
        <taxon>Gemmata</taxon>
    </lineage>
</organism>
<dbReference type="EMBL" id="JAGKQQ010000001">
    <property type="protein sequence ID" value="MBP3959591.1"/>
    <property type="molecule type" value="Genomic_DNA"/>
</dbReference>
<dbReference type="RefSeq" id="WP_210660299.1">
    <property type="nucleotide sequence ID" value="NZ_JAGKQQ010000001.1"/>
</dbReference>
<accession>A0ABS5C0V3</accession>
<comment type="caution">
    <text evidence="1">The sequence shown here is derived from an EMBL/GenBank/DDBJ whole genome shotgun (WGS) entry which is preliminary data.</text>
</comment>
<proteinExistence type="predicted"/>
<sequence>MDAELVEVEVEVWVIVDEDGNYEVSREADELVGQAGKASRMVKITVNVPTPKPVELVATVAAEIDAGELKVA</sequence>
<keyword evidence="2" id="KW-1185">Reference proteome</keyword>
<evidence type="ECO:0000313" key="2">
    <source>
        <dbReference type="Proteomes" id="UP000676565"/>
    </source>
</evidence>
<dbReference type="Proteomes" id="UP000676565">
    <property type="component" value="Unassembled WGS sequence"/>
</dbReference>
<gene>
    <name evidence="1" type="ORF">J8F10_30470</name>
</gene>
<reference evidence="1 2" key="1">
    <citation type="submission" date="2021-04" db="EMBL/GenBank/DDBJ databases">
        <authorList>
            <person name="Ivanova A."/>
        </authorList>
    </citation>
    <scope>NUCLEOTIDE SEQUENCE [LARGE SCALE GENOMIC DNA]</scope>
    <source>
        <strain evidence="1 2">G18</strain>
    </source>
</reference>
<evidence type="ECO:0000313" key="1">
    <source>
        <dbReference type="EMBL" id="MBP3959591.1"/>
    </source>
</evidence>
<name>A0ABS5C0V3_9BACT</name>
<protein>
    <submittedName>
        <fullName evidence="1">Uncharacterized protein</fullName>
    </submittedName>
</protein>